<evidence type="ECO:0000313" key="2">
    <source>
        <dbReference type="EMBL" id="KAK7573850.1"/>
    </source>
</evidence>
<proteinExistence type="predicted"/>
<organism evidence="2 3">
    <name type="scientific">Parthenolecanium corni</name>
    <dbReference type="NCBI Taxonomy" id="536013"/>
    <lineage>
        <taxon>Eukaryota</taxon>
        <taxon>Metazoa</taxon>
        <taxon>Ecdysozoa</taxon>
        <taxon>Arthropoda</taxon>
        <taxon>Hexapoda</taxon>
        <taxon>Insecta</taxon>
        <taxon>Pterygota</taxon>
        <taxon>Neoptera</taxon>
        <taxon>Paraneoptera</taxon>
        <taxon>Hemiptera</taxon>
        <taxon>Sternorrhyncha</taxon>
        <taxon>Coccoidea</taxon>
        <taxon>Coccidae</taxon>
        <taxon>Parthenolecanium</taxon>
    </lineage>
</organism>
<evidence type="ECO:0000313" key="3">
    <source>
        <dbReference type="Proteomes" id="UP001367676"/>
    </source>
</evidence>
<feature type="region of interest" description="Disordered" evidence="1">
    <location>
        <begin position="35"/>
        <end position="69"/>
    </location>
</feature>
<dbReference type="Proteomes" id="UP001367676">
    <property type="component" value="Unassembled WGS sequence"/>
</dbReference>
<feature type="compositionally biased region" description="Basic and acidic residues" evidence="1">
    <location>
        <begin position="36"/>
        <end position="64"/>
    </location>
</feature>
<dbReference type="AlphaFoldDB" id="A0AAN9XZ64"/>
<dbReference type="EMBL" id="JBBCAQ010000037">
    <property type="protein sequence ID" value="KAK7573850.1"/>
    <property type="molecule type" value="Genomic_DNA"/>
</dbReference>
<keyword evidence="3" id="KW-1185">Reference proteome</keyword>
<feature type="region of interest" description="Disordered" evidence="1">
    <location>
        <begin position="133"/>
        <end position="157"/>
    </location>
</feature>
<accession>A0AAN9XZ64</accession>
<evidence type="ECO:0000256" key="1">
    <source>
        <dbReference type="SAM" id="MobiDB-lite"/>
    </source>
</evidence>
<name>A0AAN9XZ64_9HEMI</name>
<protein>
    <submittedName>
        <fullName evidence="2">Uncharacterized protein</fullName>
    </submittedName>
</protein>
<comment type="caution">
    <text evidence="2">The sequence shown here is derived from an EMBL/GenBank/DDBJ whole genome shotgun (WGS) entry which is preliminary data.</text>
</comment>
<reference evidence="2 3" key="1">
    <citation type="submission" date="2024-03" db="EMBL/GenBank/DDBJ databases">
        <title>Adaptation during the transition from Ophiocordyceps entomopathogen to insect associate is accompanied by gene loss and intensified selection.</title>
        <authorList>
            <person name="Ward C.M."/>
            <person name="Onetto C.A."/>
            <person name="Borneman A.R."/>
        </authorList>
    </citation>
    <scope>NUCLEOTIDE SEQUENCE [LARGE SCALE GENOMIC DNA]</scope>
    <source>
        <strain evidence="2">AWRI1</strain>
        <tissue evidence="2">Single Adult Female</tissue>
    </source>
</reference>
<gene>
    <name evidence="2" type="ORF">V9T40_011041</name>
</gene>
<sequence length="231" mass="26297">MVTSSVEKGSEEIKMVTNSVEKGYEEIKMVTSSVEKGSEEIKTVTSSLEKEKETDDDKVKEKNEPNQTQAIQKIDTRIEDTVNKMLETENLTPYGAAPWYGFNEHFTHPYCSHKAKSERRSCGRFNFPFHGSDSHQMLGGSDESDSDSTNSPRNISPELRQISKSRIPNEEEALLKNMDLTKPWKKELLLIGKGDSGEPQIHIASCLKELYELKKKYKDFDVMEAEKVHMS</sequence>